<dbReference type="InterPro" id="IPR011051">
    <property type="entry name" value="RmlC_Cupin_sf"/>
</dbReference>
<keyword evidence="5" id="KW-0964">Secreted</keyword>
<organism evidence="14 15">
    <name type="scientific">Arabidopsis arenosa</name>
    <name type="common">Sand rock-cress</name>
    <name type="synonym">Cardaminopsis arenosa</name>
    <dbReference type="NCBI Taxonomy" id="38785"/>
    <lineage>
        <taxon>Eukaryota</taxon>
        <taxon>Viridiplantae</taxon>
        <taxon>Streptophyta</taxon>
        <taxon>Embryophyta</taxon>
        <taxon>Tracheophyta</taxon>
        <taxon>Spermatophyta</taxon>
        <taxon>Magnoliopsida</taxon>
        <taxon>eudicotyledons</taxon>
        <taxon>Gunneridae</taxon>
        <taxon>Pentapetalae</taxon>
        <taxon>rosids</taxon>
        <taxon>malvids</taxon>
        <taxon>Brassicales</taxon>
        <taxon>Brassicaceae</taxon>
        <taxon>Camelineae</taxon>
        <taxon>Arabidopsis</taxon>
    </lineage>
</organism>
<gene>
    <name evidence="14" type="ORF">AARE701A_LOCUS12600</name>
</gene>
<evidence type="ECO:0000256" key="4">
    <source>
        <dbReference type="ARBA" id="ARBA00022523"/>
    </source>
</evidence>
<comment type="similarity">
    <text evidence="3">Belongs to the germin family.</text>
</comment>
<dbReference type="GO" id="GO:0030145">
    <property type="term" value="F:manganese ion binding"/>
    <property type="evidence" value="ECO:0007669"/>
    <property type="project" value="InterPro"/>
</dbReference>
<dbReference type="InterPro" id="IPR006045">
    <property type="entry name" value="Cupin_1"/>
</dbReference>
<proteinExistence type="inferred from homology"/>
<keyword evidence="6 11" id="KW-0479">Metal-binding</keyword>
<dbReference type="InterPro" id="IPR019780">
    <property type="entry name" value="Germin_Mn-BS"/>
</dbReference>
<dbReference type="SMART" id="SM00835">
    <property type="entry name" value="Cupin_1"/>
    <property type="match status" value="1"/>
</dbReference>
<feature type="binding site" evidence="12">
    <location>
        <position position="97"/>
    </location>
    <ligand>
        <name>Mn(2+)</name>
        <dbReference type="ChEBI" id="CHEBI:29035"/>
    </ligand>
</feature>
<accession>A0A8S2AG16</accession>
<evidence type="ECO:0000256" key="6">
    <source>
        <dbReference type="ARBA" id="ARBA00022723"/>
    </source>
</evidence>
<dbReference type="SUPFAM" id="SSF51182">
    <property type="entry name" value="RmlC-like cupins"/>
    <property type="match status" value="1"/>
</dbReference>
<keyword evidence="10 11" id="KW-0464">Manganese</keyword>
<dbReference type="EMBL" id="LR999455">
    <property type="protein sequence ID" value="CAE6075173.1"/>
    <property type="molecule type" value="Genomic_DNA"/>
</dbReference>
<keyword evidence="15" id="KW-1185">Reference proteome</keyword>
<keyword evidence="9" id="KW-0325">Glycoprotein</keyword>
<evidence type="ECO:0000256" key="2">
    <source>
        <dbReference type="ARBA" id="ARBA00004271"/>
    </source>
</evidence>
<evidence type="ECO:0000256" key="11">
    <source>
        <dbReference type="PIRSR" id="PIRSR601929-1"/>
    </source>
</evidence>
<evidence type="ECO:0000313" key="14">
    <source>
        <dbReference type="EMBL" id="CAE6075173.1"/>
    </source>
</evidence>
<comment type="subcellular location">
    <subcellularLocation>
        <location evidence="2">Secreted</location>
        <location evidence="2">Extracellular space</location>
        <location evidence="2">Apoplast</location>
    </subcellularLocation>
</comment>
<keyword evidence="8" id="KW-1015">Disulfide bond</keyword>
<dbReference type="Proteomes" id="UP000682877">
    <property type="component" value="Chromosome 5"/>
</dbReference>
<feature type="binding site" evidence="12">
    <location>
        <position position="104"/>
    </location>
    <ligand>
        <name>Mn(2+)</name>
        <dbReference type="ChEBI" id="CHEBI:29035"/>
    </ligand>
</feature>
<evidence type="ECO:0000256" key="1">
    <source>
        <dbReference type="ARBA" id="ARBA00003629"/>
    </source>
</evidence>
<dbReference type="Gene3D" id="2.60.120.10">
    <property type="entry name" value="Jelly Rolls"/>
    <property type="match status" value="1"/>
</dbReference>
<feature type="domain" description="Cupin type-1" evidence="13">
    <location>
        <begin position="51"/>
        <end position="200"/>
    </location>
</feature>
<sequence>MKCSFILHNINNSTLNTVQYTIFIYFSVSVNGKFCKDPKYVKAEDFFTSVLNIAGNTINRAGSNVTNVNVDKIPGLNTLRVSLVRIDFTPGGQNPPHTHPRATEILVVVEGTLLVGFVTSNQDNNRLFSKVLYPGDVFVFSIGMIHFQVNVGRTNAVAFAGLGSQNPGTITIADAVFGSKPLIMPEMLAKAFQLDVNVVRFLEARADLLFASSSPEWRLARNGADATGFWKTNEVKELSEDVGLKLEVVSAEGESYIIPVSLVEKFFGVSDPNSQIVGFLYGYEERKIYCTVIVPQWEYLQQFHVVSPIPQDQIPDGLKPIGFIRIQSEEINTLTPLDILFHCSQHLDENAVIATLSLALERRLKMY</sequence>
<comment type="function">
    <text evidence="1">May play a role in plant defense. Probably has no oxalate oxidase activity even if the active site is conserved.</text>
</comment>
<dbReference type="CDD" id="cd02241">
    <property type="entry name" value="cupin_OxOx"/>
    <property type="match status" value="1"/>
</dbReference>
<evidence type="ECO:0000313" key="15">
    <source>
        <dbReference type="Proteomes" id="UP000682877"/>
    </source>
</evidence>
<dbReference type="PRINTS" id="PR00325">
    <property type="entry name" value="GERMIN"/>
</dbReference>
<dbReference type="PANTHER" id="PTHR31238">
    <property type="entry name" value="GERMIN-LIKE PROTEIN SUBFAMILY 3 MEMBER 3"/>
    <property type="match status" value="1"/>
</dbReference>
<evidence type="ECO:0000256" key="5">
    <source>
        <dbReference type="ARBA" id="ARBA00022525"/>
    </source>
</evidence>
<dbReference type="FunFam" id="2.60.120.10:FF:000005">
    <property type="entry name" value="Germin-like protein subfamily 1 member 8"/>
    <property type="match status" value="1"/>
</dbReference>
<evidence type="ECO:0000256" key="12">
    <source>
        <dbReference type="PIRSR" id="PIRSR601929-2"/>
    </source>
</evidence>
<dbReference type="PROSITE" id="PS00725">
    <property type="entry name" value="GERMIN"/>
    <property type="match status" value="1"/>
</dbReference>
<dbReference type="InterPro" id="IPR001929">
    <property type="entry name" value="Germin"/>
</dbReference>
<dbReference type="Pfam" id="PF00190">
    <property type="entry name" value="Cupin_1"/>
    <property type="match status" value="1"/>
</dbReference>
<protein>
    <recommendedName>
        <fullName evidence="13">Cupin type-1 domain-containing protein</fullName>
    </recommendedName>
</protein>
<keyword evidence="7" id="KW-0732">Signal</keyword>
<keyword evidence="4" id="KW-0052">Apoplast</keyword>
<dbReference type="InterPro" id="IPR014710">
    <property type="entry name" value="RmlC-like_jellyroll"/>
</dbReference>
<reference evidence="14" key="1">
    <citation type="submission" date="2021-01" db="EMBL/GenBank/DDBJ databases">
        <authorList>
            <person name="Bezrukov I."/>
        </authorList>
    </citation>
    <scope>NUCLEOTIDE SEQUENCE</scope>
</reference>
<feature type="binding site" evidence="11">
    <location>
        <position position="104"/>
    </location>
    <ligand>
        <name>oxalate</name>
        <dbReference type="ChEBI" id="CHEBI:30623"/>
    </ligand>
</feature>
<evidence type="ECO:0000256" key="7">
    <source>
        <dbReference type="ARBA" id="ARBA00022729"/>
    </source>
</evidence>
<feature type="binding site" evidence="11">
    <location>
        <position position="99"/>
    </location>
    <ligand>
        <name>oxalate</name>
        <dbReference type="ChEBI" id="CHEBI:30623"/>
    </ligand>
</feature>
<name>A0A8S2AG16_ARAAE</name>
<feature type="binding site" evidence="12">
    <location>
        <position position="99"/>
    </location>
    <ligand>
        <name>Mn(2+)</name>
        <dbReference type="ChEBI" id="CHEBI:29035"/>
    </ligand>
</feature>
<evidence type="ECO:0000256" key="8">
    <source>
        <dbReference type="ARBA" id="ARBA00023157"/>
    </source>
</evidence>
<feature type="binding site" evidence="12">
    <location>
        <position position="146"/>
    </location>
    <ligand>
        <name>Mn(2+)</name>
        <dbReference type="ChEBI" id="CHEBI:29035"/>
    </ligand>
</feature>
<evidence type="ECO:0000256" key="9">
    <source>
        <dbReference type="ARBA" id="ARBA00023180"/>
    </source>
</evidence>
<evidence type="ECO:0000256" key="3">
    <source>
        <dbReference type="ARBA" id="ARBA00007456"/>
    </source>
</evidence>
<dbReference type="GO" id="GO:0048046">
    <property type="term" value="C:apoplast"/>
    <property type="evidence" value="ECO:0007669"/>
    <property type="project" value="UniProtKB-SubCell"/>
</dbReference>
<feature type="binding site" evidence="11">
    <location>
        <position position="94"/>
    </location>
    <ligand>
        <name>oxalate</name>
        <dbReference type="ChEBI" id="CHEBI:30623"/>
    </ligand>
</feature>
<dbReference type="Gene3D" id="3.40.140.10">
    <property type="entry name" value="Cytidine Deaminase, domain 2"/>
    <property type="match status" value="1"/>
</dbReference>
<evidence type="ECO:0000259" key="13">
    <source>
        <dbReference type="SMART" id="SM00835"/>
    </source>
</evidence>
<dbReference type="AlphaFoldDB" id="A0A8S2AG16"/>
<evidence type="ECO:0000256" key="10">
    <source>
        <dbReference type="ARBA" id="ARBA00023211"/>
    </source>
</evidence>